<feature type="transmembrane region" description="Helical" evidence="1">
    <location>
        <begin position="126"/>
        <end position="145"/>
    </location>
</feature>
<accession>A0A2N9JBH6</accession>
<keyword evidence="1" id="KW-0472">Membrane</keyword>
<evidence type="ECO:0000256" key="1">
    <source>
        <dbReference type="SAM" id="Phobius"/>
    </source>
</evidence>
<dbReference type="EMBL" id="LT985188">
    <property type="protein sequence ID" value="SPD85487.1"/>
    <property type="molecule type" value="Genomic_DNA"/>
</dbReference>
<evidence type="ECO:0000313" key="2">
    <source>
        <dbReference type="EMBL" id="SPD85487.1"/>
    </source>
</evidence>
<keyword evidence="1" id="KW-1133">Transmembrane helix</keyword>
<evidence type="ECO:0000313" key="3">
    <source>
        <dbReference type="Proteomes" id="UP000238164"/>
    </source>
</evidence>
<dbReference type="Proteomes" id="UP000238164">
    <property type="component" value="Chromosome 1"/>
</dbReference>
<feature type="transmembrane region" description="Helical" evidence="1">
    <location>
        <begin position="47"/>
        <end position="66"/>
    </location>
</feature>
<sequence>MPDESREPARSELFGPQGRIPTIDAVALDRQSGFTALRKGWRLRHTVALAIISPLAFAGYAAALGAGFAHPVWIVLLGAMSLVAGLIVTSYLPLPGSRQAAASSCGLMPGLMVPGVGVLLAQGSGLLSGVFALAILGLGLVQRLSGASACG</sequence>
<keyword evidence="1" id="KW-0812">Transmembrane</keyword>
<dbReference type="KEGG" id="mgg:MPLG2_0451"/>
<feature type="transmembrane region" description="Helical" evidence="1">
    <location>
        <begin position="72"/>
        <end position="94"/>
    </location>
</feature>
<proteinExistence type="predicted"/>
<reference evidence="2 3" key="1">
    <citation type="submission" date="2018-02" db="EMBL/GenBank/DDBJ databases">
        <authorList>
            <person name="Cohen D.B."/>
            <person name="Kent A.D."/>
        </authorList>
    </citation>
    <scope>NUCLEOTIDE SEQUENCE [LARGE SCALE GENOMIC DNA]</scope>
    <source>
        <strain evidence="2">1</strain>
    </source>
</reference>
<name>A0A2N9JBH6_9ACTN</name>
<gene>
    <name evidence="2" type="ORF">MPLG2_0451</name>
</gene>
<keyword evidence="3" id="KW-1185">Reference proteome</keyword>
<dbReference type="AlphaFoldDB" id="A0A2N9JBH6"/>
<dbReference type="RefSeq" id="WP_105184707.1">
    <property type="nucleotide sequence ID" value="NZ_BAAAGO010000043.1"/>
</dbReference>
<protein>
    <submittedName>
        <fullName evidence="2">Uncharacterized protein</fullName>
    </submittedName>
</protein>
<organism evidence="2 3">
    <name type="scientific">Micropruina glycogenica</name>
    <dbReference type="NCBI Taxonomy" id="75385"/>
    <lineage>
        <taxon>Bacteria</taxon>
        <taxon>Bacillati</taxon>
        <taxon>Actinomycetota</taxon>
        <taxon>Actinomycetes</taxon>
        <taxon>Propionibacteriales</taxon>
        <taxon>Nocardioidaceae</taxon>
        <taxon>Micropruina</taxon>
    </lineage>
</organism>